<reference evidence="1 2" key="1">
    <citation type="journal article" date="2019" name="Sci. Rep.">
        <title>Orb-weaving spider Araneus ventricosus genome elucidates the spidroin gene catalogue.</title>
        <authorList>
            <person name="Kono N."/>
            <person name="Nakamura H."/>
            <person name="Ohtoshi R."/>
            <person name="Moran D.A.P."/>
            <person name="Shinohara A."/>
            <person name="Yoshida Y."/>
            <person name="Fujiwara M."/>
            <person name="Mori M."/>
            <person name="Tomita M."/>
            <person name="Arakawa K."/>
        </authorList>
    </citation>
    <scope>NUCLEOTIDE SEQUENCE [LARGE SCALE GENOMIC DNA]</scope>
</reference>
<evidence type="ECO:0000313" key="2">
    <source>
        <dbReference type="Proteomes" id="UP000499080"/>
    </source>
</evidence>
<protein>
    <submittedName>
        <fullName evidence="1">Uncharacterized protein</fullName>
    </submittedName>
</protein>
<accession>A0A4Y2NN97</accession>
<comment type="caution">
    <text evidence="1">The sequence shown here is derived from an EMBL/GenBank/DDBJ whole genome shotgun (WGS) entry which is preliminary data.</text>
</comment>
<dbReference type="EMBL" id="BGPR01009489">
    <property type="protein sequence ID" value="GBN40344.1"/>
    <property type="molecule type" value="Genomic_DNA"/>
</dbReference>
<keyword evidence="2" id="KW-1185">Reference proteome</keyword>
<name>A0A4Y2NN97_ARAVE</name>
<sequence length="90" mass="10266">MADNFAEWEVGRPMRYKPEILHFKPGKEISPFLKHLGKFGHQITGQQNSYPSACSLHSDLSRIAGALHILNPLNTVFQIQQNEEIYMGEI</sequence>
<dbReference type="Proteomes" id="UP000499080">
    <property type="component" value="Unassembled WGS sequence"/>
</dbReference>
<organism evidence="1 2">
    <name type="scientific">Araneus ventricosus</name>
    <name type="common">Orbweaver spider</name>
    <name type="synonym">Epeira ventricosa</name>
    <dbReference type="NCBI Taxonomy" id="182803"/>
    <lineage>
        <taxon>Eukaryota</taxon>
        <taxon>Metazoa</taxon>
        <taxon>Ecdysozoa</taxon>
        <taxon>Arthropoda</taxon>
        <taxon>Chelicerata</taxon>
        <taxon>Arachnida</taxon>
        <taxon>Araneae</taxon>
        <taxon>Araneomorphae</taxon>
        <taxon>Entelegynae</taxon>
        <taxon>Araneoidea</taxon>
        <taxon>Araneidae</taxon>
        <taxon>Araneus</taxon>
    </lineage>
</organism>
<evidence type="ECO:0000313" key="1">
    <source>
        <dbReference type="EMBL" id="GBN40344.1"/>
    </source>
</evidence>
<proteinExistence type="predicted"/>
<dbReference type="AlphaFoldDB" id="A0A4Y2NN97"/>
<gene>
    <name evidence="1" type="ORF">AVEN_272673_1</name>
</gene>